<dbReference type="SUPFAM" id="SSF50965">
    <property type="entry name" value="Galactose oxidase, central domain"/>
    <property type="match status" value="1"/>
</dbReference>
<dbReference type="AlphaFoldDB" id="S8AFG4"/>
<feature type="compositionally biased region" description="Polar residues" evidence="3">
    <location>
        <begin position="633"/>
        <end position="649"/>
    </location>
</feature>
<feature type="region of interest" description="Disordered" evidence="3">
    <location>
        <begin position="558"/>
        <end position="649"/>
    </location>
</feature>
<dbReference type="HOGENOM" id="CLU_030812_0_0_1"/>
<keyword evidence="2" id="KW-0408">Iron</keyword>
<dbReference type="EMBL" id="AQGS01000443">
    <property type="protein sequence ID" value="EPS39871.1"/>
    <property type="molecule type" value="Genomic_DNA"/>
</dbReference>
<reference evidence="5 6" key="1">
    <citation type="journal article" date="2013" name="PLoS Genet.">
        <title>Genomic mechanisms accounting for the adaptation to parasitism in nematode-trapping fungi.</title>
        <authorList>
            <person name="Meerupati T."/>
            <person name="Andersson K.M."/>
            <person name="Friman E."/>
            <person name="Kumar D."/>
            <person name="Tunlid A."/>
            <person name="Ahren D."/>
        </authorList>
    </citation>
    <scope>NUCLEOTIDE SEQUENCE [LARGE SCALE GENOMIC DNA]</scope>
    <source>
        <strain evidence="5 6">CBS 200.50</strain>
    </source>
</reference>
<dbReference type="Gene3D" id="2.120.10.80">
    <property type="entry name" value="Kelch-type beta propeller"/>
    <property type="match status" value="1"/>
</dbReference>
<proteinExistence type="predicted"/>
<comment type="caution">
    <text evidence="5">The sequence shown here is derived from an EMBL/GenBank/DDBJ whole genome shotgun (WGS) entry which is preliminary data.</text>
</comment>
<feature type="compositionally biased region" description="Polar residues" evidence="3">
    <location>
        <begin position="587"/>
        <end position="605"/>
    </location>
</feature>
<dbReference type="PANTHER" id="PTHR47435">
    <property type="entry name" value="KELCH REPEAT PROTEIN (AFU_ORTHOLOGUE AFUA_5G12780)"/>
    <property type="match status" value="1"/>
</dbReference>
<feature type="region of interest" description="Disordered" evidence="3">
    <location>
        <begin position="433"/>
        <end position="460"/>
    </location>
</feature>
<feature type="compositionally biased region" description="Polar residues" evidence="3">
    <location>
        <begin position="433"/>
        <end position="454"/>
    </location>
</feature>
<dbReference type="Proteomes" id="UP000015100">
    <property type="component" value="Unassembled WGS sequence"/>
</dbReference>
<dbReference type="OrthoDB" id="10251809at2759"/>
<dbReference type="InterPro" id="IPR015915">
    <property type="entry name" value="Kelch-typ_b-propeller"/>
</dbReference>
<keyword evidence="6" id="KW-1185">Reference proteome</keyword>
<evidence type="ECO:0000256" key="3">
    <source>
        <dbReference type="SAM" id="MobiDB-lite"/>
    </source>
</evidence>
<sequence>MSLKIDPIESYMGLNLHSSVMVGDLFYATQGSGSYWVGDTESGQAYSGGDPWIRIWDFSKPMKPVGAFNPQASIITSTFYIKSIPQSTNPILWYNAKQSKLLLAMGNAVQLQITPNYNDTVAISYDEFANTANKTQWVATGVNETNSSPQWKSSQLKIDNLPAPIDSRNTYFDNDSQKGYVIGGKAGGIPTSSFLEYDGEADSWNKTALPWGSSSGDGILGSFKIRDRLLLFQVGGTVNGTLTRQDEVRIYDTVSKKWYTQKTSGDPPAPRSNTCFTSLAAPDKSSYQIYMYAGLTDKLNPEKDGTVWILNIPSFVWVQVEGPTKSDPVDFPDYFLIAPACQLVQNHYLVVFGGIRSQTSIVQALSDYESGGPGSILDLNTMSWLSAYDPKGTAYQVPQKVVSVIGGSPSGGATVTAPAGGFTNTELEKLLLGTSSPTGSQTGAPNPTDGTNQEPPAKERSPTAAIIGGVLGFLILIAFGVYLYMYLRKRHMQKARRMSNPVGGRNELPIFSNDLNYDEQLTLQQNLGKDDTIYYELSGEPVYARELHASTTYPEELPASTTYPQELPPPSPQELSPPSPRELSPQDLSPQMAQLRTFFSDTTATKPFAKTSRDGTTRSTSALPSASSSETSIYQSPIDSVSAKSRQIL</sequence>
<feature type="compositionally biased region" description="Low complexity" evidence="3">
    <location>
        <begin position="617"/>
        <end position="632"/>
    </location>
</feature>
<keyword evidence="4" id="KW-0812">Transmembrane</keyword>
<evidence type="ECO:0000256" key="1">
    <source>
        <dbReference type="ARBA" id="ARBA00022737"/>
    </source>
</evidence>
<dbReference type="GO" id="GO:0019760">
    <property type="term" value="P:glucosinolate metabolic process"/>
    <property type="evidence" value="ECO:0007669"/>
    <property type="project" value="UniProtKB-ARBA"/>
</dbReference>
<keyword evidence="4" id="KW-1133">Transmembrane helix</keyword>
<gene>
    <name evidence="5" type="ORF">H072_6271</name>
</gene>
<dbReference type="PANTHER" id="PTHR47435:SF4">
    <property type="entry name" value="KELCH REPEAT PROTEIN (AFU_ORTHOLOGUE AFUA_5G12780)"/>
    <property type="match status" value="1"/>
</dbReference>
<evidence type="ECO:0000256" key="2">
    <source>
        <dbReference type="ARBA" id="ARBA00023004"/>
    </source>
</evidence>
<feature type="compositionally biased region" description="Pro residues" evidence="3">
    <location>
        <begin position="566"/>
        <end position="580"/>
    </location>
</feature>
<protein>
    <recommendedName>
        <fullName evidence="7">Kelch repeat protein</fullName>
    </recommendedName>
</protein>
<evidence type="ECO:0000256" key="4">
    <source>
        <dbReference type="SAM" id="Phobius"/>
    </source>
</evidence>
<keyword evidence="1" id="KW-0677">Repeat</keyword>
<keyword evidence="4" id="KW-0472">Membrane</keyword>
<dbReference type="OMA" id="YDEFANT"/>
<dbReference type="CDD" id="cd12087">
    <property type="entry name" value="TM_EGFR-like"/>
    <property type="match status" value="1"/>
</dbReference>
<dbReference type="InterPro" id="IPR011043">
    <property type="entry name" value="Gal_Oxase/kelch_b-propeller"/>
</dbReference>
<reference evidence="6" key="2">
    <citation type="submission" date="2013-04" db="EMBL/GenBank/DDBJ databases">
        <title>Genomic mechanisms accounting for the adaptation to parasitism in nematode-trapping fungi.</title>
        <authorList>
            <person name="Ahren D.G."/>
        </authorList>
    </citation>
    <scope>NUCLEOTIDE SEQUENCE [LARGE SCALE GENOMIC DNA]</scope>
    <source>
        <strain evidence="6">CBS 200.50</strain>
    </source>
</reference>
<accession>S8AFG4</accession>
<name>S8AFG4_DACHA</name>
<evidence type="ECO:0000313" key="6">
    <source>
        <dbReference type="Proteomes" id="UP000015100"/>
    </source>
</evidence>
<evidence type="ECO:0008006" key="7">
    <source>
        <dbReference type="Google" id="ProtNLM"/>
    </source>
</evidence>
<feature type="transmembrane region" description="Helical" evidence="4">
    <location>
        <begin position="464"/>
        <end position="487"/>
    </location>
</feature>
<evidence type="ECO:0000313" key="5">
    <source>
        <dbReference type="EMBL" id="EPS39871.1"/>
    </source>
</evidence>
<dbReference type="STRING" id="1284197.S8AFG4"/>
<organism evidence="5 6">
    <name type="scientific">Dactylellina haptotyla (strain CBS 200.50)</name>
    <name type="common">Nematode-trapping fungus</name>
    <name type="synonym">Monacrosporium haptotylum</name>
    <dbReference type="NCBI Taxonomy" id="1284197"/>
    <lineage>
        <taxon>Eukaryota</taxon>
        <taxon>Fungi</taxon>
        <taxon>Dikarya</taxon>
        <taxon>Ascomycota</taxon>
        <taxon>Pezizomycotina</taxon>
        <taxon>Orbiliomycetes</taxon>
        <taxon>Orbiliales</taxon>
        <taxon>Orbiliaceae</taxon>
        <taxon>Dactylellina</taxon>
    </lineage>
</organism>